<comment type="function">
    <text evidence="1">Is involved in generating a small heat-stable compound (Nod), an acylated oligomer of N-acetylglucosamine, that stimulates mitosis in various plant protoplasts.</text>
</comment>
<organism evidence="7 8">
    <name type="scientific">Bradyrhizobium jicamae</name>
    <dbReference type="NCBI Taxonomy" id="280332"/>
    <lineage>
        <taxon>Bacteria</taxon>
        <taxon>Pseudomonadati</taxon>
        <taxon>Pseudomonadota</taxon>
        <taxon>Alphaproteobacteria</taxon>
        <taxon>Hyphomicrobiales</taxon>
        <taxon>Nitrobacteraceae</taxon>
        <taxon>Bradyrhizobium</taxon>
    </lineage>
</organism>
<dbReference type="InterPro" id="IPR051398">
    <property type="entry name" value="Polysacch_Deacetylase"/>
</dbReference>
<dbReference type="Proteomes" id="UP001315278">
    <property type="component" value="Unassembled WGS sequence"/>
</dbReference>
<keyword evidence="4" id="KW-0732">Signal</keyword>
<dbReference type="InterPro" id="IPR002509">
    <property type="entry name" value="NODB_dom"/>
</dbReference>
<comment type="similarity">
    <text evidence="2">Belongs to the polysaccharide deacetylase family.</text>
</comment>
<dbReference type="CDD" id="cd10968">
    <property type="entry name" value="CE4_Mlr8448_like_5s"/>
    <property type="match status" value="1"/>
</dbReference>
<evidence type="ECO:0000256" key="4">
    <source>
        <dbReference type="ARBA" id="ARBA00022729"/>
    </source>
</evidence>
<dbReference type="PANTHER" id="PTHR34216">
    <property type="match status" value="1"/>
</dbReference>
<proteinExistence type="inferred from homology"/>
<dbReference type="EMBL" id="JAFCJH010000002">
    <property type="protein sequence ID" value="MBR0794501.1"/>
    <property type="molecule type" value="Genomic_DNA"/>
</dbReference>
<keyword evidence="8" id="KW-1185">Reference proteome</keyword>
<evidence type="ECO:0000313" key="8">
    <source>
        <dbReference type="Proteomes" id="UP001315278"/>
    </source>
</evidence>
<evidence type="ECO:0000256" key="2">
    <source>
        <dbReference type="ARBA" id="ARBA00010973"/>
    </source>
</evidence>
<dbReference type="Gene3D" id="3.20.20.370">
    <property type="entry name" value="Glycoside hydrolase/deacetylase"/>
    <property type="match status" value="1"/>
</dbReference>
<evidence type="ECO:0000256" key="1">
    <source>
        <dbReference type="ARBA" id="ARBA00003236"/>
    </source>
</evidence>
<accession>A0ABS5FCI5</accession>
<sequence>MKHLRNTFIRAGLEALYYSGAHLLLRPILAGVGAIFMLHHVRPRRDDAFQPNHHLEVEPDFLRATLSHLRTLDVDIVSLDEAHRRLTAKDFARRFACFTFDDGYRDNRDFALPVMREFDAPLTVYVASDFAEGRGRLWWIALERVIARTQAIEVPIGGTVTRLDTSTALAGQAAFDRMHEWLRSLPGEADAQREISALCIRYGVDETSIARELCLSWAELRSFAADPLVTIGAHTITHCNLARQSEATASFELATGRARIEDELQRPVVHLAYPYGDRIAAGPREFALARANGFKTAVTTRPGMLFPASADHLTALQRISLNGNFQDTRILPVLTSGAATAVWNGFRRIDAA</sequence>
<gene>
    <name evidence="7" type="ORF">JQ615_03760</name>
</gene>
<dbReference type="PANTHER" id="PTHR34216:SF7">
    <property type="entry name" value="POLY-BETA-1,6-N-ACETYL-D-GLUCOSAMINE N-DEACETYLASE"/>
    <property type="match status" value="1"/>
</dbReference>
<evidence type="ECO:0000256" key="5">
    <source>
        <dbReference type="ARBA" id="ARBA00032976"/>
    </source>
</evidence>
<dbReference type="Pfam" id="PF01522">
    <property type="entry name" value="Polysacc_deac_1"/>
    <property type="match status" value="1"/>
</dbReference>
<dbReference type="InterPro" id="IPR011330">
    <property type="entry name" value="Glyco_hydro/deAcase_b/a-brl"/>
</dbReference>
<feature type="domain" description="NodB homology" evidence="6">
    <location>
        <begin position="92"/>
        <end position="277"/>
    </location>
</feature>
<name>A0ABS5FCI5_9BRAD</name>
<dbReference type="SUPFAM" id="SSF88713">
    <property type="entry name" value="Glycoside hydrolase/deacetylase"/>
    <property type="match status" value="1"/>
</dbReference>
<reference evidence="8" key="1">
    <citation type="journal article" date="2021" name="ISME J.">
        <title>Evolutionary origin and ecological implication of a unique nif island in free-living Bradyrhizobium lineages.</title>
        <authorList>
            <person name="Tao J."/>
        </authorList>
    </citation>
    <scope>NUCLEOTIDE SEQUENCE [LARGE SCALE GENOMIC DNA]</scope>
    <source>
        <strain evidence="8">SZCCT0434</strain>
    </source>
</reference>
<comment type="caution">
    <text evidence="7">The sequence shown here is derived from an EMBL/GenBank/DDBJ whole genome shotgun (WGS) entry which is preliminary data.</text>
</comment>
<evidence type="ECO:0000259" key="6">
    <source>
        <dbReference type="Pfam" id="PF01522"/>
    </source>
</evidence>
<protein>
    <recommendedName>
        <fullName evidence="3">Chitooligosaccharide deacetylase</fullName>
    </recommendedName>
    <alternativeName>
        <fullName evidence="5">Nodulation protein B</fullName>
    </alternativeName>
</protein>
<dbReference type="RefSeq" id="WP_212394318.1">
    <property type="nucleotide sequence ID" value="NZ_JAFCJH010000002.1"/>
</dbReference>
<evidence type="ECO:0000256" key="3">
    <source>
        <dbReference type="ARBA" id="ARBA00020071"/>
    </source>
</evidence>
<evidence type="ECO:0000313" key="7">
    <source>
        <dbReference type="EMBL" id="MBR0794501.1"/>
    </source>
</evidence>